<feature type="signal peptide" evidence="3">
    <location>
        <begin position="1"/>
        <end position="37"/>
    </location>
</feature>
<protein>
    <recommendedName>
        <fullName evidence="4">VWFA domain-containing protein</fullName>
    </recommendedName>
</protein>
<feature type="region of interest" description="Disordered" evidence="1">
    <location>
        <begin position="819"/>
        <end position="926"/>
    </location>
</feature>
<dbReference type="Proteomes" id="UP000076929">
    <property type="component" value="Chromosome"/>
</dbReference>
<feature type="compositionally biased region" description="Gly residues" evidence="1">
    <location>
        <begin position="879"/>
        <end position="906"/>
    </location>
</feature>
<dbReference type="KEGG" id="ccjz:ccrud_12295"/>
<feature type="compositionally biased region" description="Low complexity" evidence="1">
    <location>
        <begin position="867"/>
        <end position="878"/>
    </location>
</feature>
<dbReference type="AlphaFoldDB" id="A0A172QW15"/>
<dbReference type="PROSITE" id="PS50234">
    <property type="entry name" value="VWFA"/>
    <property type="match status" value="1"/>
</dbReference>
<gene>
    <name evidence="5" type="ORF">ccrud_12295</name>
</gene>
<feature type="domain" description="VWFA" evidence="4">
    <location>
        <begin position="65"/>
        <end position="287"/>
    </location>
</feature>
<keyword evidence="6" id="KW-1185">Reference proteome</keyword>
<evidence type="ECO:0000313" key="5">
    <source>
        <dbReference type="EMBL" id="ANE04899.1"/>
    </source>
</evidence>
<feature type="compositionally biased region" description="Gly residues" evidence="1">
    <location>
        <begin position="854"/>
        <end position="866"/>
    </location>
</feature>
<evidence type="ECO:0000259" key="4">
    <source>
        <dbReference type="PROSITE" id="PS50234"/>
    </source>
</evidence>
<dbReference type="RefSeq" id="WP_066568240.1">
    <property type="nucleotide sequence ID" value="NZ_CP015622.1"/>
</dbReference>
<sequence length="926" mass="96173">MVNIISTGRAVMTKRILGAATALFFGAVLSFSPGAFAQEQHPADSEASGSLNNVGACIADKGALDVIIMIDETESLIHEAREGVVNADKPGADAQHHRVPAAQSFVDELLAKQADGDLETRIRVSGFGQTYKSGATDAENYGEWTQLGDSTVEGVRQEISHFAERTQEQYTNYAAAIEGAYQDFPRSGSEDACRMLVTFTDGALTAQEGAAQAEQALCTPGGVTDRLRSAGITHIGIGLSAPTNPSNFSLLRGITAGGGTCGVEPANGAFFPADNVGGLFAAFREALAIGGESMGETRAGDPFSFTLDNSVNSVRFTAIAKDDLGENAHLVLTSPSGETVALQGSDSAVLNTTDVSWEAENAPVQMADGTLNLQEGGDWKGVWQIQFQGFDPASADGRVFNSVEIQPDLQLVFDGGESVGGALNLRDDQQLNMKLVGRDGQPRVLEGTALVDLGFTRSDNGEFMPLAEGMDISSGQLQTSLNMISQLPAIGTIEARTTITTAGVDGNPGTTLSPILNTTRITITQRDMPQLPASVRFTADEDMVTVDIPITGPGKVWVNPETQLSGVLPDGVEGITASSTFDSSDNALVLGLDEQGTLPVQLTISELRDGLVNGSVPLQISNAEGANETSVDLPAEGSLSVPIDAKTFIWAFIIALLASLLIPLGILYLVRYMNAKVPSSAMSAVRIPLELSGEVLRYGGSSTPDLESQTVASKQITVHGSSFNVEGHRLRVQRFTWNPISSPSVFVETTPSISSDGKQKGANAKLPLAVQGNWFVTVSGADPSKMELIALTNLPCDKGQIDRMVTEIISKAPDRVRELQKQLDDAATTQKSQTPPRASGTKKPTEKQPPNYSGGTGGGFGGGFGSSGSTSSGTSESTGGFGSGGSGTTPGFGGGFGSSGGFGGGSNNDDTSGGFGSGSGGGFGAR</sequence>
<dbReference type="InterPro" id="IPR002035">
    <property type="entry name" value="VWF_A"/>
</dbReference>
<dbReference type="SUPFAM" id="SSF53300">
    <property type="entry name" value="vWA-like"/>
    <property type="match status" value="1"/>
</dbReference>
<dbReference type="STRING" id="1652495.ccrud_12295"/>
<dbReference type="Gene3D" id="3.40.50.410">
    <property type="entry name" value="von Willebrand factor, type A domain"/>
    <property type="match status" value="1"/>
</dbReference>
<proteinExistence type="predicted"/>
<name>A0A172QW15_9CORY</name>
<keyword evidence="2" id="KW-0472">Membrane</keyword>
<feature type="compositionally biased region" description="Polar residues" evidence="1">
    <location>
        <begin position="827"/>
        <end position="836"/>
    </location>
</feature>
<organism evidence="5 6">
    <name type="scientific">Corynebacterium crudilactis</name>
    <dbReference type="NCBI Taxonomy" id="1652495"/>
    <lineage>
        <taxon>Bacteria</taxon>
        <taxon>Bacillati</taxon>
        <taxon>Actinomycetota</taxon>
        <taxon>Actinomycetes</taxon>
        <taxon>Mycobacteriales</taxon>
        <taxon>Corynebacteriaceae</taxon>
        <taxon>Corynebacterium</taxon>
    </lineage>
</organism>
<evidence type="ECO:0000256" key="1">
    <source>
        <dbReference type="SAM" id="MobiDB-lite"/>
    </source>
</evidence>
<feature type="transmembrane region" description="Helical" evidence="2">
    <location>
        <begin position="648"/>
        <end position="670"/>
    </location>
</feature>
<feature type="chain" id="PRO_5007999888" description="VWFA domain-containing protein" evidence="3">
    <location>
        <begin position="38"/>
        <end position="926"/>
    </location>
</feature>
<dbReference type="InterPro" id="IPR036465">
    <property type="entry name" value="vWFA_dom_sf"/>
</dbReference>
<accession>A0A172QW15</accession>
<keyword evidence="2" id="KW-0812">Transmembrane</keyword>
<dbReference type="EMBL" id="CP015622">
    <property type="protein sequence ID" value="ANE04899.1"/>
    <property type="molecule type" value="Genomic_DNA"/>
</dbReference>
<evidence type="ECO:0000313" key="6">
    <source>
        <dbReference type="Proteomes" id="UP000076929"/>
    </source>
</evidence>
<keyword evidence="2" id="KW-1133">Transmembrane helix</keyword>
<evidence type="ECO:0000256" key="2">
    <source>
        <dbReference type="SAM" id="Phobius"/>
    </source>
</evidence>
<reference evidence="5 6" key="1">
    <citation type="submission" date="2016-05" db="EMBL/GenBank/DDBJ databases">
        <title>Complete genome sequence of Corynebacterium crudilactis, a new Corynebacterium species isolated from raw cow's milk.</title>
        <authorList>
            <person name="Christian R."/>
            <person name="Zimmermann J."/>
            <person name="Lipski A."/>
            <person name="Kalinowski J."/>
        </authorList>
    </citation>
    <scope>NUCLEOTIDE SEQUENCE [LARGE SCALE GENOMIC DNA]</scope>
    <source>
        <strain evidence="5 6">JZ16</strain>
    </source>
</reference>
<feature type="compositionally biased region" description="Gly residues" evidence="1">
    <location>
        <begin position="913"/>
        <end position="926"/>
    </location>
</feature>
<evidence type="ECO:0000256" key="3">
    <source>
        <dbReference type="SAM" id="SignalP"/>
    </source>
</evidence>
<keyword evidence="3" id="KW-0732">Signal</keyword>